<feature type="compositionally biased region" description="Basic and acidic residues" evidence="1">
    <location>
        <begin position="41"/>
        <end position="51"/>
    </location>
</feature>
<dbReference type="OrthoDB" id="9859509at2"/>
<name>A0A1V2X4Q2_9BURK</name>
<accession>A0A1V2X4Q2</accession>
<reference evidence="2 3" key="1">
    <citation type="submission" date="2016-08" db="EMBL/GenBank/DDBJ databases">
        <authorList>
            <person name="Seilhamer J.J."/>
        </authorList>
    </citation>
    <scope>NUCLEOTIDE SEQUENCE [LARGE SCALE GENOMIC DNA]</scope>
    <source>
        <strain evidence="2 3">VC14762</strain>
    </source>
</reference>
<gene>
    <name evidence="2" type="ORF">A8E72_21695</name>
</gene>
<evidence type="ECO:0000256" key="1">
    <source>
        <dbReference type="SAM" id="MobiDB-lite"/>
    </source>
</evidence>
<proteinExistence type="predicted"/>
<organism evidence="2 3">
    <name type="scientific">Burkholderia cenocepacia</name>
    <dbReference type="NCBI Taxonomy" id="95486"/>
    <lineage>
        <taxon>Bacteria</taxon>
        <taxon>Pseudomonadati</taxon>
        <taxon>Pseudomonadota</taxon>
        <taxon>Betaproteobacteria</taxon>
        <taxon>Burkholderiales</taxon>
        <taxon>Burkholderiaceae</taxon>
        <taxon>Burkholderia</taxon>
        <taxon>Burkholderia cepacia complex</taxon>
    </lineage>
</organism>
<dbReference type="AlphaFoldDB" id="A0A1V2X4Q2"/>
<comment type="caution">
    <text evidence="2">The sequence shown here is derived from an EMBL/GenBank/DDBJ whole genome shotgun (WGS) entry which is preliminary data.</text>
</comment>
<protein>
    <submittedName>
        <fullName evidence="2">Toxin-antitoxin system, toxin component</fullName>
    </submittedName>
</protein>
<evidence type="ECO:0000313" key="3">
    <source>
        <dbReference type="Proteomes" id="UP000188543"/>
    </source>
</evidence>
<evidence type="ECO:0000313" key="2">
    <source>
        <dbReference type="EMBL" id="ONU82062.1"/>
    </source>
</evidence>
<dbReference type="EMBL" id="MUTJ01000070">
    <property type="protein sequence ID" value="ONU82062.1"/>
    <property type="molecule type" value="Genomic_DNA"/>
</dbReference>
<feature type="region of interest" description="Disordered" evidence="1">
    <location>
        <begin position="41"/>
        <end position="68"/>
    </location>
</feature>
<sequence>MVSVGGRHIRSGRHTRRTMPAEILTFAWEWMATSSCVRVASPDHDETERMKTMPGAWSRVGIGPRSVA</sequence>
<dbReference type="Proteomes" id="UP000188543">
    <property type="component" value="Unassembled WGS sequence"/>
</dbReference>